<dbReference type="Pfam" id="PF02463">
    <property type="entry name" value="SMC_N"/>
    <property type="match status" value="1"/>
</dbReference>
<dbReference type="STRING" id="1850517.A8708_06100"/>
<dbReference type="RefSeq" id="WP_068661723.1">
    <property type="nucleotide sequence ID" value="NZ_LYPB01000037.1"/>
</dbReference>
<dbReference type="AlphaFoldDB" id="A0A198ARG5"/>
<dbReference type="EMBL" id="LYPB01000037">
    <property type="protein sequence ID" value="OAS23685.1"/>
    <property type="molecule type" value="Genomic_DNA"/>
</dbReference>
<comment type="caution">
    <text evidence="6">The sequence shown here is derived from an EMBL/GenBank/DDBJ whole genome shotgun (WGS) entry which is preliminary data.</text>
</comment>
<evidence type="ECO:0000313" key="6">
    <source>
        <dbReference type="EMBL" id="OAS23685.1"/>
    </source>
</evidence>
<dbReference type="Proteomes" id="UP000078454">
    <property type="component" value="Unassembled WGS sequence"/>
</dbReference>
<proteinExistence type="inferred from homology"/>
<keyword evidence="7" id="KW-1185">Reference proteome</keyword>
<name>A0A198ARG5_9BACL</name>
<feature type="coiled-coil region" evidence="4">
    <location>
        <begin position="196"/>
        <end position="237"/>
    </location>
</feature>
<evidence type="ECO:0000259" key="5">
    <source>
        <dbReference type="Pfam" id="PF02463"/>
    </source>
</evidence>
<dbReference type="SUPFAM" id="SSF52540">
    <property type="entry name" value="P-loop containing nucleoside triphosphate hydrolases"/>
    <property type="match status" value="1"/>
</dbReference>
<evidence type="ECO:0000256" key="1">
    <source>
        <dbReference type="ARBA" id="ARBA00006930"/>
    </source>
</evidence>
<evidence type="ECO:0000256" key="4">
    <source>
        <dbReference type="SAM" id="Coils"/>
    </source>
</evidence>
<keyword evidence="4" id="KW-0175">Coiled coil</keyword>
<reference evidence="6 7" key="1">
    <citation type="submission" date="2016-05" db="EMBL/GenBank/DDBJ databases">
        <title>Paenibacillus sp. 1ZS3-15 nov., isolated from the rhizosphere soil.</title>
        <authorList>
            <person name="Zhang X.X."/>
            <person name="Zhang J."/>
        </authorList>
    </citation>
    <scope>NUCLEOTIDE SEQUENCE [LARGE SCALE GENOMIC DNA]</scope>
    <source>
        <strain evidence="6 7">1ZS3-15</strain>
    </source>
</reference>
<evidence type="ECO:0000313" key="7">
    <source>
        <dbReference type="Proteomes" id="UP000078454"/>
    </source>
</evidence>
<feature type="coiled-coil region" evidence="4">
    <location>
        <begin position="571"/>
        <end position="598"/>
    </location>
</feature>
<evidence type="ECO:0000256" key="3">
    <source>
        <dbReference type="ARBA" id="ARBA00013368"/>
    </source>
</evidence>
<comment type="similarity">
    <text evidence="1">Belongs to the SMC family. SbcC subfamily.</text>
</comment>
<dbReference type="OrthoDB" id="7029750at2"/>
<gene>
    <name evidence="6" type="ORF">A8708_06100</name>
</gene>
<accession>A0A198ARG5</accession>
<dbReference type="Gene3D" id="3.40.50.300">
    <property type="entry name" value="P-loop containing nucleotide triphosphate hydrolases"/>
    <property type="match status" value="2"/>
</dbReference>
<dbReference type="PANTHER" id="PTHR32114:SF2">
    <property type="entry name" value="ABC TRANSPORTER ABCH.3"/>
    <property type="match status" value="1"/>
</dbReference>
<evidence type="ECO:0000256" key="2">
    <source>
        <dbReference type="ARBA" id="ARBA00011322"/>
    </source>
</evidence>
<protein>
    <recommendedName>
        <fullName evidence="3">Nuclease SbcCD subunit C</fullName>
    </recommendedName>
</protein>
<sequence length="949" mass="109843">MRINAITIEAFRGFQEERTFKFPDTNIIILHGPNGYGKTSFFDAIEWGLTGTIYRYEEDSERKAYQYIGNHFANGRPPRVTIELSNAITKLKVTRTGGGYQSIRSGEDTSYLKVEVNGKSLEDDTAEQVLKLLLVHKEWLERVDVNKSLFLTHLLCQERMNGILRGMKEKDRYHAVSRIFGTEQFSIYRDIVHKAKMELEVRRDEFQRKLDSLKADEVALEKRLQELKVELSDVSNLSRHSQWQTTLQHFQEEFEPLTSTSEPREIKEWVHEAELQSGRLEMERSKLDNFAFRELELAKSALAYLKVKQPQLNQWKHQYQLGNYLKDAKSKVEQLQQLLTDTDLYQETEQITCQKVQQADELLVQALRTRSTADQLDKALDNVTGSIDNARLVQNYGGLSGAFAMNYPSLEEVARVELFEALQQLEVQWKSLKVCEKNFREAELIHSQHSALVQQLVQHEEKHQAFLKHVMQFAVEQPELEHCPACGTEGIHANHLQQYARFQLDRIHPELAPAKMRELDLDQIKQASESHLLVTQKNWISAERTLRDLLLKWRQQHGSLLAQETAVRAKRNELLEDIQQISLRQENYKQRAEVLEINVMQFDLKERISSSLHNFKQQMEGLRDMLEAVSSSFTVKPLHDQNQDIQHLSKEILIWIGRLTSVGIVIADSLEADWQAIEEKLESKTIALQDNIQENARRHAIPKQLLKVYRTDKYLELFEELQQHIASKQKVIQRVEDGLRSLKETFDTLKDAEITVPDAINALTERVMDQMFDTMRAIFVRINSHPLFTDIDYDTDKKYNNNRLFLKVMTGGDSPLGPQEANPSYIFSAAQVNATAISFFLAMSLTQAWSPLQFVAMDDPVQSMDDLNVTALIDLIRDLANPVQQNHKQFIISTHDSTFYELMRKKFRVLNVGIVEYDSYSEAGPTYKQYLIEAQEHKSIAIFAKSLTN</sequence>
<dbReference type="PANTHER" id="PTHR32114">
    <property type="entry name" value="ABC TRANSPORTER ABCH.3"/>
    <property type="match status" value="1"/>
</dbReference>
<feature type="domain" description="RecF/RecN/SMC N-terminal" evidence="5">
    <location>
        <begin position="3"/>
        <end position="910"/>
    </location>
</feature>
<organism evidence="6 7">
    <name type="scientific">Paenibacillus oryzisoli</name>
    <dbReference type="NCBI Taxonomy" id="1850517"/>
    <lineage>
        <taxon>Bacteria</taxon>
        <taxon>Bacillati</taxon>
        <taxon>Bacillota</taxon>
        <taxon>Bacilli</taxon>
        <taxon>Bacillales</taxon>
        <taxon>Paenibacillaceae</taxon>
        <taxon>Paenibacillus</taxon>
    </lineage>
</organism>
<dbReference type="InterPro" id="IPR003395">
    <property type="entry name" value="RecF/RecN/SMC_N"/>
</dbReference>
<comment type="subunit">
    <text evidence="2">Heterodimer of SbcC and SbcD.</text>
</comment>
<dbReference type="InterPro" id="IPR027417">
    <property type="entry name" value="P-loop_NTPase"/>
</dbReference>